<dbReference type="Proteomes" id="UP000309872">
    <property type="component" value="Unassembled WGS sequence"/>
</dbReference>
<evidence type="ECO:0000313" key="2">
    <source>
        <dbReference type="EMBL" id="TJY67788.1"/>
    </source>
</evidence>
<accession>A0A4U0H7U3</accession>
<feature type="chain" id="PRO_5021004397" evidence="1">
    <location>
        <begin position="21"/>
        <end position="124"/>
    </location>
</feature>
<dbReference type="OrthoDB" id="710376at2"/>
<keyword evidence="1" id="KW-0732">Signal</keyword>
<feature type="signal peptide" evidence="1">
    <location>
        <begin position="1"/>
        <end position="20"/>
    </location>
</feature>
<gene>
    <name evidence="2" type="ORF">FAZ19_00550</name>
</gene>
<sequence length="124" mass="13862">MKKLILTGLSFLFAITLTFAQQGTPEEKATEVVTTLTEKLTLTEEQQASVYNIVLEKKTAKYALKADTTLSEDVINEQISTLTSTADAKISELLTEEQKPEFVKYIEERNAKKAEKTSSMQPVQ</sequence>
<organism evidence="2 3">
    <name type="scientific">Sphingobacterium alkalisoli</name>
    <dbReference type="NCBI Taxonomy" id="1874115"/>
    <lineage>
        <taxon>Bacteria</taxon>
        <taxon>Pseudomonadati</taxon>
        <taxon>Bacteroidota</taxon>
        <taxon>Sphingobacteriia</taxon>
        <taxon>Sphingobacteriales</taxon>
        <taxon>Sphingobacteriaceae</taxon>
        <taxon>Sphingobacterium</taxon>
    </lineage>
</organism>
<comment type="caution">
    <text evidence="2">The sequence shown here is derived from an EMBL/GenBank/DDBJ whole genome shotgun (WGS) entry which is preliminary data.</text>
</comment>
<dbReference type="AlphaFoldDB" id="A0A4U0H7U3"/>
<dbReference type="RefSeq" id="WP_136818655.1">
    <property type="nucleotide sequence ID" value="NZ_BMJX01000001.1"/>
</dbReference>
<evidence type="ECO:0000256" key="1">
    <source>
        <dbReference type="SAM" id="SignalP"/>
    </source>
</evidence>
<keyword evidence="3" id="KW-1185">Reference proteome</keyword>
<protein>
    <submittedName>
        <fullName evidence="2">Uncharacterized protein</fullName>
    </submittedName>
</protein>
<reference evidence="2 3" key="1">
    <citation type="submission" date="2019-04" db="EMBL/GenBank/DDBJ databases">
        <title>Sphingobacterium olei sp. nov., isolated from oil-contaminated soil.</title>
        <authorList>
            <person name="Liu B."/>
        </authorList>
    </citation>
    <scope>NUCLEOTIDE SEQUENCE [LARGE SCALE GENOMIC DNA]</scope>
    <source>
        <strain evidence="2 3">Y3L14</strain>
    </source>
</reference>
<proteinExistence type="predicted"/>
<evidence type="ECO:0000313" key="3">
    <source>
        <dbReference type="Proteomes" id="UP000309872"/>
    </source>
</evidence>
<name>A0A4U0H7U3_9SPHI</name>
<dbReference type="EMBL" id="SUKA01000001">
    <property type="protein sequence ID" value="TJY67788.1"/>
    <property type="molecule type" value="Genomic_DNA"/>
</dbReference>